<dbReference type="OrthoDB" id="2157530at2759"/>
<dbReference type="PANTHER" id="PTHR24148">
    <property type="entry name" value="ANKYRIN REPEAT DOMAIN-CONTAINING PROTEIN 39 HOMOLOG-RELATED"/>
    <property type="match status" value="1"/>
</dbReference>
<dbReference type="AlphaFoldDB" id="A0A6A6IA61"/>
<keyword evidence="3" id="KW-1185">Reference proteome</keyword>
<protein>
    <submittedName>
        <fullName evidence="2">HET-domain-containing protein</fullName>
    </submittedName>
</protein>
<feature type="domain" description="Heterokaryon incompatibility" evidence="1">
    <location>
        <begin position="50"/>
        <end position="293"/>
    </location>
</feature>
<evidence type="ECO:0000313" key="2">
    <source>
        <dbReference type="EMBL" id="KAF2247117.1"/>
    </source>
</evidence>
<dbReference type="Pfam" id="PF26639">
    <property type="entry name" value="Het-6_barrel"/>
    <property type="match status" value="1"/>
</dbReference>
<evidence type="ECO:0000313" key="3">
    <source>
        <dbReference type="Proteomes" id="UP000800094"/>
    </source>
</evidence>
<gene>
    <name evidence="2" type="ORF">BU26DRAFT_520384</name>
</gene>
<sequence length="728" mass="81387">MADHYKYHPLDRSKREIRLSSLLPNDGTRKSKLIPACHLFHVALDEKPNFTALSYVWGDPKDRRVILVDGFPISVTRNLYDAMMVLRPANAPITIWIDALCINQADDEEKSWQVGLMAEIYGHSSKVVAWLGPADQDSDSVMDYLNDFGARAEACGAHHSPAPYMEAWNELAAEPGALRPPSKFNVWDALLDDLISEASADACGIDREPKSYAKTWRKLEELVADGRRARIPRRSEVRIQTPAGQRLWFSQEAADSLFYSISGWHDQHNLLPLDGIKRLFTRKWWERVWVLQEIALPEDAEFLCGAKRIERRRCTAALNAFTACQAVLASKFTNDPQALTPYQVRIGGVFFQHRATVMLASWSIYRDGGFPLVALLRATCEGSEDIRKYGPHHLKSTDPRDKVFALLGIASDREELLSLGLYPDYTKSFKETYKITMVALLRQGHVSLLSMCQTPKLIPELPSWVPDWSGCLSGVLQSVEGDHVTLLPAFSASGAESFQPEVIIRSKYGAIEAVALAGCIYDEICEVGSFPNERSSRKMPLPDVVSRAADRLIAVLLLTYTSKEGCKDFRDRMRAAVRTSVGGVRIDEHKDLARVGDDRFVDAIELLQSFIKHIKHRRIKVGVQNLVANGALKGRIGAQSQGTRTLLGEILGKSMGQLPCITRKGHLVLCSEHVKRSDVVALIRGAQVPFVVHRRNDGRYQLISEAYVDGIMDGEAVENCEWGLIDLV</sequence>
<dbReference type="RefSeq" id="XP_033682121.1">
    <property type="nucleotide sequence ID" value="XM_033829281.1"/>
</dbReference>
<evidence type="ECO:0000259" key="1">
    <source>
        <dbReference type="Pfam" id="PF06985"/>
    </source>
</evidence>
<dbReference type="GeneID" id="54582611"/>
<dbReference type="PANTHER" id="PTHR24148:SF73">
    <property type="entry name" value="HET DOMAIN PROTEIN (AFU_ORTHOLOGUE AFUA_8G01020)"/>
    <property type="match status" value="1"/>
</dbReference>
<dbReference type="Proteomes" id="UP000800094">
    <property type="component" value="Unassembled WGS sequence"/>
</dbReference>
<dbReference type="InterPro" id="IPR010730">
    <property type="entry name" value="HET"/>
</dbReference>
<dbReference type="Pfam" id="PF06985">
    <property type="entry name" value="HET"/>
    <property type="match status" value="1"/>
</dbReference>
<dbReference type="InterPro" id="IPR052895">
    <property type="entry name" value="HetReg/Transcr_Mod"/>
</dbReference>
<reference evidence="2" key="1">
    <citation type="journal article" date="2020" name="Stud. Mycol.">
        <title>101 Dothideomycetes genomes: a test case for predicting lifestyles and emergence of pathogens.</title>
        <authorList>
            <person name="Haridas S."/>
            <person name="Albert R."/>
            <person name="Binder M."/>
            <person name="Bloem J."/>
            <person name="Labutti K."/>
            <person name="Salamov A."/>
            <person name="Andreopoulos B."/>
            <person name="Baker S."/>
            <person name="Barry K."/>
            <person name="Bills G."/>
            <person name="Bluhm B."/>
            <person name="Cannon C."/>
            <person name="Castanera R."/>
            <person name="Culley D."/>
            <person name="Daum C."/>
            <person name="Ezra D."/>
            <person name="Gonzalez J."/>
            <person name="Henrissat B."/>
            <person name="Kuo A."/>
            <person name="Liang C."/>
            <person name="Lipzen A."/>
            <person name="Lutzoni F."/>
            <person name="Magnuson J."/>
            <person name="Mondo S."/>
            <person name="Nolan M."/>
            <person name="Ohm R."/>
            <person name="Pangilinan J."/>
            <person name="Park H.-J."/>
            <person name="Ramirez L."/>
            <person name="Alfaro M."/>
            <person name="Sun H."/>
            <person name="Tritt A."/>
            <person name="Yoshinaga Y."/>
            <person name="Zwiers L.-H."/>
            <person name="Turgeon B."/>
            <person name="Goodwin S."/>
            <person name="Spatafora J."/>
            <person name="Crous P."/>
            <person name="Grigoriev I."/>
        </authorList>
    </citation>
    <scope>NUCLEOTIDE SEQUENCE</scope>
    <source>
        <strain evidence="2">CBS 122368</strain>
    </source>
</reference>
<proteinExistence type="predicted"/>
<name>A0A6A6IA61_9PLEO</name>
<accession>A0A6A6IA61</accession>
<organism evidence="2 3">
    <name type="scientific">Trematosphaeria pertusa</name>
    <dbReference type="NCBI Taxonomy" id="390896"/>
    <lineage>
        <taxon>Eukaryota</taxon>
        <taxon>Fungi</taxon>
        <taxon>Dikarya</taxon>
        <taxon>Ascomycota</taxon>
        <taxon>Pezizomycotina</taxon>
        <taxon>Dothideomycetes</taxon>
        <taxon>Pleosporomycetidae</taxon>
        <taxon>Pleosporales</taxon>
        <taxon>Massarineae</taxon>
        <taxon>Trematosphaeriaceae</taxon>
        <taxon>Trematosphaeria</taxon>
    </lineage>
</organism>
<dbReference type="EMBL" id="ML987197">
    <property type="protein sequence ID" value="KAF2247117.1"/>
    <property type="molecule type" value="Genomic_DNA"/>
</dbReference>